<sequence length="191" mass="22131">MKTFKISLFLIFLYFIIKGMETLVIKEKTWTYELLSCKLETSDPEKLNGEIKVKHLTRTELAIQGYADINYDIGSDDDTIEIIAYRSSTGSESDYQLLPYGVPRQPLMTFINDLYKSLLMESLATCSNLPVFEDKLTGPLEQKRYELNDCQFSEEAFPNHLQEGFYRLNAQFKGQIEWSVVINVEVIKKQL</sequence>
<protein>
    <recommendedName>
        <fullName evidence="4">MD-2-related lipid-recognition domain-containing protein</fullName>
    </recommendedName>
</protein>
<feature type="chain" id="PRO_5008400199" description="MD-2-related lipid-recognition domain-containing protein" evidence="1">
    <location>
        <begin position="23"/>
        <end position="191"/>
    </location>
</feature>
<organism evidence="2 3">
    <name type="scientific">Glossina brevipalpis</name>
    <dbReference type="NCBI Taxonomy" id="37001"/>
    <lineage>
        <taxon>Eukaryota</taxon>
        <taxon>Metazoa</taxon>
        <taxon>Ecdysozoa</taxon>
        <taxon>Arthropoda</taxon>
        <taxon>Hexapoda</taxon>
        <taxon>Insecta</taxon>
        <taxon>Pterygota</taxon>
        <taxon>Neoptera</taxon>
        <taxon>Endopterygota</taxon>
        <taxon>Diptera</taxon>
        <taxon>Brachycera</taxon>
        <taxon>Muscomorpha</taxon>
        <taxon>Hippoboscoidea</taxon>
        <taxon>Glossinidae</taxon>
        <taxon>Glossina</taxon>
    </lineage>
</organism>
<reference evidence="3" key="1">
    <citation type="submission" date="2014-03" db="EMBL/GenBank/DDBJ databases">
        <authorList>
            <person name="Aksoy S."/>
            <person name="Warren W."/>
            <person name="Wilson R.K."/>
        </authorList>
    </citation>
    <scope>NUCLEOTIDE SEQUENCE [LARGE SCALE GENOMIC DNA]</scope>
    <source>
        <strain evidence="3">IAEA</strain>
    </source>
</reference>
<keyword evidence="3" id="KW-1185">Reference proteome</keyword>
<dbReference type="EnsemblMetazoa" id="GBRI014080-RA">
    <property type="protein sequence ID" value="GBRI014080-PA"/>
    <property type="gene ID" value="GBRI014080"/>
</dbReference>
<evidence type="ECO:0000256" key="1">
    <source>
        <dbReference type="SAM" id="SignalP"/>
    </source>
</evidence>
<dbReference type="InterPro" id="IPR010512">
    <property type="entry name" value="DUF1091"/>
</dbReference>
<dbReference type="AlphaFoldDB" id="A0A1A9WC55"/>
<evidence type="ECO:0008006" key="4">
    <source>
        <dbReference type="Google" id="ProtNLM"/>
    </source>
</evidence>
<dbReference type="PANTHER" id="PTHR21112">
    <property type="entry name" value="CHEMOSENSORY PROTEIN A 29A-RELATED"/>
    <property type="match status" value="1"/>
</dbReference>
<feature type="signal peptide" evidence="1">
    <location>
        <begin position="1"/>
        <end position="22"/>
    </location>
</feature>
<reference evidence="2" key="2">
    <citation type="submission" date="2020-05" db="UniProtKB">
        <authorList>
            <consortium name="EnsemblMetazoa"/>
        </authorList>
    </citation>
    <scope>IDENTIFICATION</scope>
    <source>
        <strain evidence="2">IAEA</strain>
    </source>
</reference>
<proteinExistence type="predicted"/>
<keyword evidence="1" id="KW-0732">Signal</keyword>
<evidence type="ECO:0000313" key="2">
    <source>
        <dbReference type="EnsemblMetazoa" id="GBRI014080-PA"/>
    </source>
</evidence>
<dbReference type="VEuPathDB" id="VectorBase:GBRI014080"/>
<dbReference type="Proteomes" id="UP000091820">
    <property type="component" value="Unassembled WGS sequence"/>
</dbReference>
<dbReference type="PANTHER" id="PTHR21112:SF0">
    <property type="entry name" value="CHEMOSENSORY PROTEIN A 29A-RELATED"/>
    <property type="match status" value="1"/>
</dbReference>
<accession>A0A1A9WC55</accession>
<name>A0A1A9WC55_9MUSC</name>
<dbReference type="Pfam" id="PF06477">
    <property type="entry name" value="DUF1091"/>
    <property type="match status" value="1"/>
</dbReference>
<evidence type="ECO:0000313" key="3">
    <source>
        <dbReference type="Proteomes" id="UP000091820"/>
    </source>
</evidence>